<name>A0A4Q7DJC8_9PROT</name>
<dbReference type="PANTHER" id="PTHR34047:SF8">
    <property type="entry name" value="PROTEIN YKFC"/>
    <property type="match status" value="1"/>
</dbReference>
<evidence type="ECO:0000256" key="1">
    <source>
        <dbReference type="ARBA" id="ARBA00034120"/>
    </source>
</evidence>
<sequence length="416" mass="47506">MEKVCDPSNLNRAYKRVKANKGAAGVDGMTVDDLFGWIAKHKESLIESLRTGTYQPSPVLGVEIPKPGKSKETRLLGIPCVVDRLVQQAILQVLEPMFDPTFSGSSYGFRPGRSAHQALLKAREYVQAGYDIVVDIDVEKFFDRVNHDKLMFRLSKRVGDKRLLKIIRRFLEAEMLRQGICIERIEGLAQGGPLSPLMSNLVLDELDKELEHRGHKFCRYADDCNIYVKSLRAGERVLQSVKDFLAKRLKLKVNETKSACASVEERQFLGYRLLKEGKVIVAEHSLSRIQDKVRWITRRNRGVSLETVVSDLNQALRGWGNYFRLTEWPSQRKSLDGWIHHKVRCYRLKQRKRPLSIAKFLMSLGVPACSAWPVAKSGKGWWRLSLSIPVHHAMDNNWFKEIGLINLRSMKAVVKA</sequence>
<evidence type="ECO:0000259" key="2">
    <source>
        <dbReference type="PROSITE" id="PS50878"/>
    </source>
</evidence>
<protein>
    <submittedName>
        <fullName evidence="5">Group II intron reverse transcriptase/maturase</fullName>
        <ecNumber evidence="5">2.7.7.49</ecNumber>
    </submittedName>
</protein>
<feature type="domain" description="Reverse transcriptase" evidence="2">
    <location>
        <begin position="45"/>
        <end position="273"/>
    </location>
</feature>
<dbReference type="EMBL" id="SCFB01000015">
    <property type="protein sequence ID" value="RZI45379.1"/>
    <property type="molecule type" value="Genomic_DNA"/>
</dbReference>
<evidence type="ECO:0000313" key="4">
    <source>
        <dbReference type="EMBL" id="RZI45492.1"/>
    </source>
</evidence>
<dbReference type="Pfam" id="PF08388">
    <property type="entry name" value="GIIM"/>
    <property type="match status" value="1"/>
</dbReference>
<dbReference type="Proteomes" id="UP000293550">
    <property type="component" value="Unassembled WGS sequence"/>
</dbReference>
<reference evidence="5 6" key="1">
    <citation type="submission" date="2018-10" db="EMBL/GenBank/DDBJ databases">
        <title>An updated phylogeny of the Alphaproteobacteria reveals that the parasitic Rickettsiales and Holosporales have independent origins.</title>
        <authorList>
            <person name="Munoz-Gomez S.A."/>
            <person name="Hess S."/>
            <person name="Burger G."/>
            <person name="Lang B.F."/>
            <person name="Susko E."/>
            <person name="Slamovits C.H."/>
            <person name="Roger A.J."/>
        </authorList>
    </citation>
    <scope>NUCLEOTIDE SEQUENCE [LARGE SCALE GENOMIC DNA]</scope>
    <source>
        <strain evidence="5">HOLO01</strain>
    </source>
</reference>
<dbReference type="EMBL" id="SCFB01000002">
    <property type="protein sequence ID" value="RZI46963.1"/>
    <property type="molecule type" value="Genomic_DNA"/>
</dbReference>
<gene>
    <name evidence="5" type="primary">ltrA</name>
    <name evidence="5" type="ORF">EQU50_00920</name>
    <name evidence="4" type="ORF">EQU50_06890</name>
    <name evidence="3" type="ORF">EQU50_07450</name>
</gene>
<dbReference type="EMBL" id="SCFB01000011">
    <property type="protein sequence ID" value="RZI45492.1"/>
    <property type="molecule type" value="Genomic_DNA"/>
</dbReference>
<keyword evidence="5" id="KW-0695">RNA-directed DNA polymerase</keyword>
<keyword evidence="6" id="KW-1185">Reference proteome</keyword>
<evidence type="ECO:0000313" key="3">
    <source>
        <dbReference type="EMBL" id="RZI45379.1"/>
    </source>
</evidence>
<dbReference type="InterPro" id="IPR043502">
    <property type="entry name" value="DNA/RNA_pol_sf"/>
</dbReference>
<dbReference type="Pfam" id="PF00078">
    <property type="entry name" value="RVT_1"/>
    <property type="match status" value="1"/>
</dbReference>
<dbReference type="PANTHER" id="PTHR34047">
    <property type="entry name" value="NUCLEAR INTRON MATURASE 1, MITOCHONDRIAL-RELATED"/>
    <property type="match status" value="1"/>
</dbReference>
<dbReference type="InterPro" id="IPR030931">
    <property type="entry name" value="Group_II_RT_mat"/>
</dbReference>
<evidence type="ECO:0000313" key="5">
    <source>
        <dbReference type="EMBL" id="RZI46963.1"/>
    </source>
</evidence>
<dbReference type="AlphaFoldDB" id="A0A4Q7DJC8"/>
<dbReference type="PROSITE" id="PS50878">
    <property type="entry name" value="RT_POL"/>
    <property type="match status" value="1"/>
</dbReference>
<dbReference type="CDD" id="cd01651">
    <property type="entry name" value="RT_G2_intron"/>
    <property type="match status" value="1"/>
</dbReference>
<keyword evidence="5" id="KW-0808">Transferase</keyword>
<dbReference type="OrthoDB" id="9793236at2"/>
<dbReference type="InterPro" id="IPR000477">
    <property type="entry name" value="RT_dom"/>
</dbReference>
<dbReference type="GO" id="GO:0003964">
    <property type="term" value="F:RNA-directed DNA polymerase activity"/>
    <property type="evidence" value="ECO:0007669"/>
    <property type="project" value="UniProtKB-KW"/>
</dbReference>
<proteinExistence type="inferred from homology"/>
<dbReference type="InterPro" id="IPR051083">
    <property type="entry name" value="GrpII_Intron_Splice-Mob/Def"/>
</dbReference>
<organism evidence="5 6">
    <name type="scientific">Candidatus Finniella inopinata</name>
    <dbReference type="NCBI Taxonomy" id="1696036"/>
    <lineage>
        <taxon>Bacteria</taxon>
        <taxon>Pseudomonadati</taxon>
        <taxon>Pseudomonadota</taxon>
        <taxon>Alphaproteobacteria</taxon>
        <taxon>Holosporales</taxon>
        <taxon>Candidatus Paracaedibacteraceae</taxon>
        <taxon>Candidatus Finniella</taxon>
    </lineage>
</organism>
<dbReference type="NCBIfam" id="TIGR04416">
    <property type="entry name" value="group_II_RT_mat"/>
    <property type="match status" value="1"/>
</dbReference>
<evidence type="ECO:0000313" key="6">
    <source>
        <dbReference type="Proteomes" id="UP000293550"/>
    </source>
</evidence>
<dbReference type="SUPFAM" id="SSF56672">
    <property type="entry name" value="DNA/RNA polymerases"/>
    <property type="match status" value="1"/>
</dbReference>
<keyword evidence="5" id="KW-0548">Nucleotidyltransferase</keyword>
<dbReference type="EC" id="2.7.7.49" evidence="5"/>
<dbReference type="InterPro" id="IPR013597">
    <property type="entry name" value="Mat_intron_G2"/>
</dbReference>
<comment type="caution">
    <text evidence="5">The sequence shown here is derived from an EMBL/GenBank/DDBJ whole genome shotgun (WGS) entry which is preliminary data.</text>
</comment>
<comment type="similarity">
    <text evidence="1">Belongs to the bacterial reverse transcriptase family.</text>
</comment>
<accession>A0A4Q7DJC8</accession>